<dbReference type="InterPro" id="IPR039618">
    <property type="entry name" value="CLE9-13"/>
</dbReference>
<comment type="similarity">
    <text evidence="1">Belongs to the CLV3/ESR signal peptide family.</text>
</comment>
<protein>
    <submittedName>
        <fullName evidence="5">Uncharacterized protein</fullName>
    </submittedName>
</protein>
<evidence type="ECO:0000256" key="3">
    <source>
        <dbReference type="ARBA" id="ARBA00022782"/>
    </source>
</evidence>
<evidence type="ECO:0000256" key="1">
    <source>
        <dbReference type="ARBA" id="ARBA00005416"/>
    </source>
</evidence>
<evidence type="ECO:0000313" key="5">
    <source>
        <dbReference type="EMBL" id="PIN21938.1"/>
    </source>
</evidence>
<evidence type="ECO:0000256" key="4">
    <source>
        <dbReference type="ARBA" id="ARBA00023278"/>
    </source>
</evidence>
<comment type="caution">
    <text evidence="5">The sequence shown here is derived from an EMBL/GenBank/DDBJ whole genome shotgun (WGS) entry which is preliminary data.</text>
</comment>
<dbReference type="OrthoDB" id="912619at2759"/>
<name>A0A2G9HWR2_9LAMI</name>
<dbReference type="PANTHER" id="PTHR34359:SF5">
    <property type="entry name" value="CLAVATA3_ESR (CLE)-RELATED PROTEIN 9"/>
    <property type="match status" value="1"/>
</dbReference>
<dbReference type="GO" id="GO:0030154">
    <property type="term" value="P:cell differentiation"/>
    <property type="evidence" value="ECO:0007669"/>
    <property type="project" value="UniProtKB-KW"/>
</dbReference>
<gene>
    <name evidence="5" type="ORF">CDL12_05351</name>
</gene>
<dbReference type="AlphaFoldDB" id="A0A2G9HWR2"/>
<sequence length="103" mass="11661">MKTSFSSTITYHHKIIILIHFTILFLLIIFSSTQPSVALHVGRCRHSCLSVSDQPRRLIGFQLQRILHSPPPLLPRPLALGEIDPRYGVEKRLVPSGPNPLHH</sequence>
<organism evidence="5 6">
    <name type="scientific">Handroanthus impetiginosus</name>
    <dbReference type="NCBI Taxonomy" id="429701"/>
    <lineage>
        <taxon>Eukaryota</taxon>
        <taxon>Viridiplantae</taxon>
        <taxon>Streptophyta</taxon>
        <taxon>Embryophyta</taxon>
        <taxon>Tracheophyta</taxon>
        <taxon>Spermatophyta</taxon>
        <taxon>Magnoliopsida</taxon>
        <taxon>eudicotyledons</taxon>
        <taxon>Gunneridae</taxon>
        <taxon>Pentapetalae</taxon>
        <taxon>asterids</taxon>
        <taxon>lamiids</taxon>
        <taxon>Lamiales</taxon>
        <taxon>Bignoniaceae</taxon>
        <taxon>Crescentiina</taxon>
        <taxon>Tabebuia alliance</taxon>
        <taxon>Handroanthus</taxon>
    </lineage>
</organism>
<evidence type="ECO:0000256" key="2">
    <source>
        <dbReference type="ARBA" id="ARBA00022473"/>
    </source>
</evidence>
<proteinExistence type="inferred from homology"/>
<accession>A0A2G9HWR2</accession>
<reference evidence="6" key="1">
    <citation type="journal article" date="2018" name="Gigascience">
        <title>Genome assembly of the Pink Ipe (Handroanthus impetiginosus, Bignoniaceae), a highly valued, ecologically keystone Neotropical timber forest tree.</title>
        <authorList>
            <person name="Silva-Junior O.B."/>
            <person name="Grattapaglia D."/>
            <person name="Novaes E."/>
            <person name="Collevatti R.G."/>
        </authorList>
    </citation>
    <scope>NUCLEOTIDE SEQUENCE [LARGE SCALE GENOMIC DNA]</scope>
    <source>
        <strain evidence="6">cv. UFG-1</strain>
    </source>
</reference>
<keyword evidence="2" id="KW-0217">Developmental protein</keyword>
<evidence type="ECO:0000313" key="6">
    <source>
        <dbReference type="Proteomes" id="UP000231279"/>
    </source>
</evidence>
<keyword evidence="6" id="KW-1185">Reference proteome</keyword>
<keyword evidence="3" id="KW-0221">Differentiation</keyword>
<dbReference type="Proteomes" id="UP000231279">
    <property type="component" value="Unassembled WGS sequence"/>
</dbReference>
<keyword evidence="4" id="KW-0379">Hydroxylation</keyword>
<dbReference type="PANTHER" id="PTHR34359">
    <property type="entry name" value="CLAVATA3/ESR (CLE)-RELATED PROTEIN 10"/>
    <property type="match status" value="1"/>
</dbReference>
<dbReference type="EMBL" id="NKXS01000858">
    <property type="protein sequence ID" value="PIN21938.1"/>
    <property type="molecule type" value="Genomic_DNA"/>
</dbReference>